<dbReference type="PANTHER" id="PTHR24348:SF22">
    <property type="entry name" value="NON-SPECIFIC SERINE_THREONINE PROTEIN KINASE"/>
    <property type="match status" value="1"/>
</dbReference>
<evidence type="ECO:0000256" key="1">
    <source>
        <dbReference type="ARBA" id="ARBA00022679"/>
    </source>
</evidence>
<evidence type="ECO:0000259" key="7">
    <source>
        <dbReference type="PROSITE" id="PS50011"/>
    </source>
</evidence>
<dbReference type="PANTHER" id="PTHR24348">
    <property type="entry name" value="SERINE/THREONINE-PROTEIN KINASE UNC-51-RELATED"/>
    <property type="match status" value="1"/>
</dbReference>
<dbReference type="InterPro" id="IPR008271">
    <property type="entry name" value="Ser/Thr_kinase_AS"/>
</dbReference>
<dbReference type="GO" id="GO:0016020">
    <property type="term" value="C:membrane"/>
    <property type="evidence" value="ECO:0007669"/>
    <property type="project" value="TreeGrafter"/>
</dbReference>
<feature type="compositionally biased region" description="Polar residues" evidence="6">
    <location>
        <begin position="10"/>
        <end position="23"/>
    </location>
</feature>
<dbReference type="EMBL" id="CCKQ01003678">
    <property type="protein sequence ID" value="CDW74806.1"/>
    <property type="molecule type" value="Genomic_DNA"/>
</dbReference>
<feature type="domain" description="Protein kinase" evidence="7">
    <location>
        <begin position="36"/>
        <end position="356"/>
    </location>
</feature>
<dbReference type="Proteomes" id="UP000039865">
    <property type="component" value="Unassembled WGS sequence"/>
</dbReference>
<keyword evidence="1" id="KW-0808">Transferase</keyword>
<reference evidence="8 9" key="1">
    <citation type="submission" date="2014-06" db="EMBL/GenBank/DDBJ databases">
        <authorList>
            <person name="Swart Estienne"/>
        </authorList>
    </citation>
    <scope>NUCLEOTIDE SEQUENCE [LARGE SCALE GENOMIC DNA]</scope>
    <source>
        <strain evidence="8 9">130c</strain>
    </source>
</reference>
<evidence type="ECO:0000256" key="5">
    <source>
        <dbReference type="PROSITE-ProRule" id="PRU10141"/>
    </source>
</evidence>
<dbReference type="Gene3D" id="1.10.510.10">
    <property type="entry name" value="Transferase(Phosphotransferase) domain 1"/>
    <property type="match status" value="1"/>
</dbReference>
<dbReference type="PROSITE" id="PS00107">
    <property type="entry name" value="PROTEIN_KINASE_ATP"/>
    <property type="match status" value="1"/>
</dbReference>
<dbReference type="Pfam" id="PF00069">
    <property type="entry name" value="Pkinase"/>
    <property type="match status" value="1"/>
</dbReference>
<sequence>MQKREASPIVNKQESPEAKQTLQQHKNFKTVGAYTIDFSKFLGSGKYGKVYNAFHEKEYKNGKRYACKVIELGLPQVSEAQEQPVSDDTIEQKKLKEQVKLKKLKDAENQYLKKQFSLEVDTLQMVNSNHVIKVIKAYKSTSRHYLITELCNAGDLSSLVRSRSRLYEDEAIIILRQLVQGLLDIASSSIIHRDLKLANILLHFPERDLLTLKKEERIAFIKNVNLREEKFEVKISDFGFAKITNPLDQKSNFRDNTICGTPAYMSPDQIIDKNTNYTEKFDIWSLGAIYYELLVGNPPFTDKTRQNFERKLIEGNYEFPSNNIISAEGMQFISRCLQYKEDHRASIIELSDSQYILQAQKFLIERPQKLPDISPFGITSMSTEVTFNSGMLRVRERGSQVEEQKGKYNRQESRTRNQSDNMRRQRVILNSRKQYTIKEIQSKLFRQISSMRLTATEDPYSIKKAGSFGNNSKFMKAINNITAKHLTQRAQQQKFNQILFDSNIQASNLIEKANNYDTTLKKLIIDNYFK</sequence>
<dbReference type="GO" id="GO:0000045">
    <property type="term" value="P:autophagosome assembly"/>
    <property type="evidence" value="ECO:0007669"/>
    <property type="project" value="TreeGrafter"/>
</dbReference>
<dbReference type="GO" id="GO:0005829">
    <property type="term" value="C:cytosol"/>
    <property type="evidence" value="ECO:0007669"/>
    <property type="project" value="TreeGrafter"/>
</dbReference>
<dbReference type="InterPro" id="IPR011009">
    <property type="entry name" value="Kinase-like_dom_sf"/>
</dbReference>
<dbReference type="InterPro" id="IPR045269">
    <property type="entry name" value="Atg1-like"/>
</dbReference>
<evidence type="ECO:0000256" key="2">
    <source>
        <dbReference type="ARBA" id="ARBA00022741"/>
    </source>
</evidence>
<dbReference type="GO" id="GO:0000407">
    <property type="term" value="C:phagophore assembly site"/>
    <property type="evidence" value="ECO:0007669"/>
    <property type="project" value="TreeGrafter"/>
</dbReference>
<keyword evidence="4 5" id="KW-0067">ATP-binding</keyword>
<dbReference type="InParanoid" id="A0A077ZY25"/>
<dbReference type="GO" id="GO:0005524">
    <property type="term" value="F:ATP binding"/>
    <property type="evidence" value="ECO:0007669"/>
    <property type="project" value="UniProtKB-UniRule"/>
</dbReference>
<dbReference type="SUPFAM" id="SSF56112">
    <property type="entry name" value="Protein kinase-like (PK-like)"/>
    <property type="match status" value="1"/>
</dbReference>
<dbReference type="PROSITE" id="PS00108">
    <property type="entry name" value="PROTEIN_KINASE_ST"/>
    <property type="match status" value="1"/>
</dbReference>
<protein>
    <submittedName>
        <fullName evidence="8">Protein kinase domain containing protein</fullName>
    </submittedName>
</protein>
<evidence type="ECO:0000313" key="8">
    <source>
        <dbReference type="EMBL" id="CDW74806.1"/>
    </source>
</evidence>
<gene>
    <name evidence="8" type="primary">Contig7865.g8387</name>
    <name evidence="8" type="ORF">STYLEM_3789</name>
</gene>
<dbReference type="SMART" id="SM00220">
    <property type="entry name" value="S_TKc"/>
    <property type="match status" value="1"/>
</dbReference>
<dbReference type="Gene3D" id="3.30.200.20">
    <property type="entry name" value="Phosphorylase Kinase, domain 1"/>
    <property type="match status" value="1"/>
</dbReference>
<evidence type="ECO:0000256" key="3">
    <source>
        <dbReference type="ARBA" id="ARBA00022777"/>
    </source>
</evidence>
<dbReference type="GO" id="GO:0005776">
    <property type="term" value="C:autophagosome"/>
    <property type="evidence" value="ECO:0007669"/>
    <property type="project" value="TreeGrafter"/>
</dbReference>
<feature type="binding site" evidence="5">
    <location>
        <position position="68"/>
    </location>
    <ligand>
        <name>ATP</name>
        <dbReference type="ChEBI" id="CHEBI:30616"/>
    </ligand>
</feature>
<proteinExistence type="predicted"/>
<dbReference type="InterPro" id="IPR017441">
    <property type="entry name" value="Protein_kinase_ATP_BS"/>
</dbReference>
<dbReference type="PROSITE" id="PS50011">
    <property type="entry name" value="PROTEIN_KINASE_DOM"/>
    <property type="match status" value="1"/>
</dbReference>
<dbReference type="GO" id="GO:0004674">
    <property type="term" value="F:protein serine/threonine kinase activity"/>
    <property type="evidence" value="ECO:0007669"/>
    <property type="project" value="InterPro"/>
</dbReference>
<keyword evidence="3 8" id="KW-0418">Kinase</keyword>
<dbReference type="GO" id="GO:0010506">
    <property type="term" value="P:regulation of autophagy"/>
    <property type="evidence" value="ECO:0007669"/>
    <property type="project" value="InterPro"/>
</dbReference>
<organism evidence="8 9">
    <name type="scientific">Stylonychia lemnae</name>
    <name type="common">Ciliate</name>
    <dbReference type="NCBI Taxonomy" id="5949"/>
    <lineage>
        <taxon>Eukaryota</taxon>
        <taxon>Sar</taxon>
        <taxon>Alveolata</taxon>
        <taxon>Ciliophora</taxon>
        <taxon>Intramacronucleata</taxon>
        <taxon>Spirotrichea</taxon>
        <taxon>Stichotrichia</taxon>
        <taxon>Sporadotrichida</taxon>
        <taxon>Oxytrichidae</taxon>
        <taxon>Stylonychinae</taxon>
        <taxon>Stylonychia</taxon>
    </lineage>
</organism>
<dbReference type="AlphaFoldDB" id="A0A077ZY25"/>
<evidence type="ECO:0000256" key="6">
    <source>
        <dbReference type="SAM" id="MobiDB-lite"/>
    </source>
</evidence>
<name>A0A077ZY25_STYLE</name>
<feature type="region of interest" description="Disordered" evidence="6">
    <location>
        <begin position="397"/>
        <end position="423"/>
    </location>
</feature>
<accession>A0A077ZY25</accession>
<keyword evidence="9" id="KW-1185">Reference proteome</keyword>
<keyword evidence="2 5" id="KW-0547">Nucleotide-binding</keyword>
<dbReference type="InterPro" id="IPR000719">
    <property type="entry name" value="Prot_kinase_dom"/>
</dbReference>
<dbReference type="OrthoDB" id="298008at2759"/>
<evidence type="ECO:0000313" key="9">
    <source>
        <dbReference type="Proteomes" id="UP000039865"/>
    </source>
</evidence>
<evidence type="ECO:0000256" key="4">
    <source>
        <dbReference type="ARBA" id="ARBA00022840"/>
    </source>
</evidence>
<feature type="region of interest" description="Disordered" evidence="6">
    <location>
        <begin position="1"/>
        <end position="23"/>
    </location>
</feature>